<reference evidence="3 4" key="1">
    <citation type="submission" date="2018-08" db="EMBL/GenBank/DDBJ databases">
        <title>Aphanomyces genome sequencing and annotation.</title>
        <authorList>
            <person name="Minardi D."/>
            <person name="Oidtmann B."/>
            <person name="Van Der Giezen M."/>
            <person name="Studholme D.J."/>
        </authorList>
    </citation>
    <scope>NUCLEOTIDE SEQUENCE [LARGE SCALE GENOMIC DNA]</scope>
    <source>
        <strain evidence="3 4">NJM0002</strain>
    </source>
</reference>
<dbReference type="PANTHER" id="PTHR31206">
    <property type="entry name" value="LP10445P"/>
    <property type="match status" value="1"/>
</dbReference>
<dbReference type="VEuPathDB" id="FungiDB:H310_05775"/>
<evidence type="ECO:0000313" key="3">
    <source>
        <dbReference type="EMBL" id="RHY31523.1"/>
    </source>
</evidence>
<feature type="coiled-coil region" evidence="1">
    <location>
        <begin position="109"/>
        <end position="136"/>
    </location>
</feature>
<keyword evidence="1" id="KW-0175">Coiled coil</keyword>
<accession>A0A3R6VZM4</accession>
<organism evidence="3 4">
    <name type="scientific">Aphanomyces invadans</name>
    <dbReference type="NCBI Taxonomy" id="157072"/>
    <lineage>
        <taxon>Eukaryota</taxon>
        <taxon>Sar</taxon>
        <taxon>Stramenopiles</taxon>
        <taxon>Oomycota</taxon>
        <taxon>Saprolegniomycetes</taxon>
        <taxon>Saprolegniales</taxon>
        <taxon>Verrucalvaceae</taxon>
        <taxon>Aphanomyces</taxon>
    </lineage>
</organism>
<gene>
    <name evidence="3" type="ORF">DYB32_003400</name>
</gene>
<dbReference type="Pfam" id="PF14774">
    <property type="entry name" value="FAM177"/>
    <property type="match status" value="1"/>
</dbReference>
<feature type="region of interest" description="Disordered" evidence="2">
    <location>
        <begin position="1"/>
        <end position="25"/>
    </location>
</feature>
<evidence type="ECO:0000256" key="1">
    <source>
        <dbReference type="SAM" id="Coils"/>
    </source>
</evidence>
<sequence length="157" mass="17792">MAEPAAPRDSSAGESEGPAVHGNTTVEKKVAHVVHQDSLDGEEEAVAAAYYWDNENTATYVDIGTKAWDWTRWTGAKVFSGLEFGGEVVATFFGLTRSKYDWILETKERDDQERALRQLEKRQRKQLRLMEMLAEEKRKLHELENGAIVTHNSDILL</sequence>
<dbReference type="PANTHER" id="PTHR31206:SF1">
    <property type="entry name" value="LP10445P"/>
    <property type="match status" value="1"/>
</dbReference>
<dbReference type="AlphaFoldDB" id="A0A3R6VZM4"/>
<protein>
    <submittedName>
        <fullName evidence="3">Uncharacterized protein</fullName>
    </submittedName>
</protein>
<dbReference type="InterPro" id="IPR028260">
    <property type="entry name" value="FAM177"/>
</dbReference>
<dbReference type="EMBL" id="QUSY01000207">
    <property type="protein sequence ID" value="RHY31523.1"/>
    <property type="molecule type" value="Genomic_DNA"/>
</dbReference>
<comment type="caution">
    <text evidence="3">The sequence shown here is derived from an EMBL/GenBank/DDBJ whole genome shotgun (WGS) entry which is preliminary data.</text>
</comment>
<proteinExistence type="predicted"/>
<evidence type="ECO:0000313" key="4">
    <source>
        <dbReference type="Proteomes" id="UP000285060"/>
    </source>
</evidence>
<evidence type="ECO:0000256" key="2">
    <source>
        <dbReference type="SAM" id="MobiDB-lite"/>
    </source>
</evidence>
<keyword evidence="4" id="KW-1185">Reference proteome</keyword>
<dbReference type="Proteomes" id="UP000285060">
    <property type="component" value="Unassembled WGS sequence"/>
</dbReference>
<name>A0A3R6VZM4_9STRA</name>